<evidence type="ECO:0000259" key="14">
    <source>
        <dbReference type="PROSITE" id="PS50873"/>
    </source>
</evidence>
<dbReference type="Gene3D" id="1.10.520.10">
    <property type="match status" value="2"/>
</dbReference>
<evidence type="ECO:0000256" key="12">
    <source>
        <dbReference type="HAMAP-Rule" id="MF_01961"/>
    </source>
</evidence>
<evidence type="ECO:0000256" key="8">
    <source>
        <dbReference type="ARBA" id="ARBA00051651"/>
    </source>
</evidence>
<dbReference type="RefSeq" id="WP_337971130.1">
    <property type="nucleotide sequence ID" value="NZ_CP065217.1"/>
</dbReference>
<dbReference type="GO" id="GO:0005829">
    <property type="term" value="C:cytosol"/>
    <property type="evidence" value="ECO:0007669"/>
    <property type="project" value="UniProtKB-ARBA"/>
</dbReference>
<evidence type="ECO:0000256" key="7">
    <source>
        <dbReference type="ARBA" id="ARBA00049145"/>
    </source>
</evidence>
<dbReference type="PANTHER" id="PTHR30555">
    <property type="entry name" value="HYDROPEROXIDASE I, BIFUNCTIONAL CATALASE-PEROXIDASE"/>
    <property type="match status" value="1"/>
</dbReference>
<evidence type="ECO:0000256" key="4">
    <source>
        <dbReference type="ARBA" id="ARBA00023002"/>
    </source>
</evidence>
<comment type="PTM">
    <text evidence="12">Formation of the three residue Trp-Tyr-Met cross-link is important for the catalase, but not the peroxidase activity of the enzyme.</text>
</comment>
<keyword evidence="4 12" id="KW-0560">Oxidoreductase</keyword>
<sequence>MEHNKAGSSGQCPVMHGGATSAGISNMDWWPKALNLDILHQHDSKTNPLGADFNYREELKKLDVEALKRDLKALMTNSQEWWPADWGHYGGLMIRMAWHSAGTYRIADGRGGGGTGNQRFAPLNSWPDNANLDKARRLLWPIKQKYGNKISWADLMILAGNMAYESMGLKTFGFAFGREDIWHPEKDIYWGSEKEWLAKSGGENSRYSGQRDLENPLAAVMMGLIYVNPEGVDGNPDPLKTAQDMRVTFARMAMNDEETVALTAGGHTVGKAHGNGNAANLGPDPEGAELHEQGLGWNNHTSRGIGRNTVTSGIEGAWTTHPTRWDNEYFYLLLSYEWQLTKSPAGAWQWEPVNIKEEDKPVDVEDPSIRYNPMMTDADMALKIDPEYRKISERFYKDPAYFSEVFARAWFKLTHRDMGPKARYFGPDVPAEDLIWQDPVPAGRKDYDVNAVKAKIAASGLSISEMVSTAWDSARTFRGSDKRGGANGARIRLAPQKDWEGNEPTRLGKVLAVLEKIAAESGISIADTIVLAGNVGIEQAAKAAGINVTVPFASGRGDATLEQTDVDSFEVLEPLADGFRNWQKKHYVVTPEEMLLDKAQLLRLTAPEMTVLIGGMRVLGTNYGGNQHGVFTDRVGALTNDFFVNLTDMSYTWKPTGRNSYEIVERNSGKVKWTATRVDLVFGSNSILRAYAEVYAQDDNKEKFVKDFVAAWTKVMNADRFDLC</sequence>
<evidence type="ECO:0000256" key="6">
    <source>
        <dbReference type="ARBA" id="ARBA00023324"/>
    </source>
</evidence>
<comment type="catalytic activity">
    <reaction evidence="7 12 13">
        <text>2 H2O2 = O2 + 2 H2O</text>
        <dbReference type="Rhea" id="RHEA:20309"/>
        <dbReference type="ChEBI" id="CHEBI:15377"/>
        <dbReference type="ChEBI" id="CHEBI:15379"/>
        <dbReference type="ChEBI" id="CHEBI:16240"/>
        <dbReference type="EC" id="1.11.1.21"/>
    </reaction>
</comment>
<feature type="active site" description="Proton acceptor" evidence="12">
    <location>
        <position position="99"/>
    </location>
</feature>
<comment type="function">
    <text evidence="12">Bifunctional enzyme with both catalase and broad-spectrum peroxidase activity.</text>
</comment>
<dbReference type="GO" id="GO:0004096">
    <property type="term" value="F:catalase activity"/>
    <property type="evidence" value="ECO:0007669"/>
    <property type="project" value="UniProtKB-UniRule"/>
</dbReference>
<dbReference type="HAMAP" id="MF_01961">
    <property type="entry name" value="Catal_peroxid"/>
    <property type="match status" value="1"/>
</dbReference>
<keyword evidence="2 12" id="KW-0349">Heme</keyword>
<dbReference type="CDD" id="cd00649">
    <property type="entry name" value="catalase_peroxidase_1"/>
    <property type="match status" value="1"/>
</dbReference>
<dbReference type="NCBIfam" id="TIGR00198">
    <property type="entry name" value="cat_per_HPI"/>
    <property type="match status" value="1"/>
</dbReference>
<feature type="cross-link" description="Tryptophyl-tyrosyl-methioninium (Tyr-Met) (with Trp-98)" evidence="12">
    <location>
        <begin position="226"/>
        <end position="252"/>
    </location>
</feature>
<proteinExistence type="inferred from homology"/>
<keyword evidence="6 12" id="KW-0376">Hydrogen peroxide</keyword>
<dbReference type="SUPFAM" id="SSF48113">
    <property type="entry name" value="Heme-dependent peroxidases"/>
    <property type="match status" value="2"/>
</dbReference>
<evidence type="ECO:0000313" key="15">
    <source>
        <dbReference type="EMBL" id="QPL55016.1"/>
    </source>
</evidence>
<comment type="caution">
    <text evidence="12">Lacks conserved residue(s) required for the propagation of feature annotation.</text>
</comment>
<dbReference type="GO" id="GO:0020037">
    <property type="term" value="F:heme binding"/>
    <property type="evidence" value="ECO:0007669"/>
    <property type="project" value="InterPro"/>
</dbReference>
<dbReference type="GO" id="GO:0070301">
    <property type="term" value="P:cellular response to hydrogen peroxide"/>
    <property type="evidence" value="ECO:0007669"/>
    <property type="project" value="TreeGrafter"/>
</dbReference>
<dbReference type="PRINTS" id="PR00460">
    <property type="entry name" value="BPEROXIDASE"/>
</dbReference>
<gene>
    <name evidence="12 15" type="primary">katG</name>
    <name evidence="15" type="ORF">I3X05_07820</name>
</gene>
<dbReference type="PANTHER" id="PTHR30555:SF6">
    <property type="entry name" value="CATALASE-PEROXIDASE"/>
    <property type="match status" value="1"/>
</dbReference>
<dbReference type="NCBIfam" id="NF011635">
    <property type="entry name" value="PRK15061.1"/>
    <property type="match status" value="1"/>
</dbReference>
<evidence type="ECO:0000256" key="13">
    <source>
        <dbReference type="RuleBase" id="RU003451"/>
    </source>
</evidence>
<evidence type="ECO:0000256" key="10">
    <source>
        <dbReference type="ARBA" id="ARBA00067012"/>
    </source>
</evidence>
<dbReference type="CDD" id="cd08200">
    <property type="entry name" value="catalase_peroxidase_2"/>
    <property type="match status" value="1"/>
</dbReference>
<evidence type="ECO:0000256" key="3">
    <source>
        <dbReference type="ARBA" id="ARBA00022723"/>
    </source>
</evidence>
<dbReference type="InterPro" id="IPR010255">
    <property type="entry name" value="Haem_peroxidase_sf"/>
</dbReference>
<dbReference type="FunFam" id="1.10.420.10:FF:000002">
    <property type="entry name" value="Catalase-peroxidase"/>
    <property type="match status" value="1"/>
</dbReference>
<name>A0AAJ4IE38_9VIBR</name>
<dbReference type="FunFam" id="1.10.520.10:FF:000002">
    <property type="entry name" value="Catalase-peroxidase"/>
    <property type="match status" value="1"/>
</dbReference>
<evidence type="ECO:0000256" key="5">
    <source>
        <dbReference type="ARBA" id="ARBA00023004"/>
    </source>
</evidence>
<keyword evidence="5 12" id="KW-0408">Iron</keyword>
<evidence type="ECO:0000256" key="2">
    <source>
        <dbReference type="ARBA" id="ARBA00022617"/>
    </source>
</evidence>
<dbReference type="InterPro" id="IPR019794">
    <property type="entry name" value="Peroxidases_AS"/>
</dbReference>
<dbReference type="Gene3D" id="1.10.420.10">
    <property type="entry name" value="Peroxidase, domain 2"/>
    <property type="match status" value="2"/>
</dbReference>
<comment type="cofactor">
    <cofactor evidence="12">
        <name>heme b</name>
        <dbReference type="ChEBI" id="CHEBI:60344"/>
    </cofactor>
    <text evidence="12">Binds 1 heme b (iron(II)-protoporphyrin IX) group per dimer.</text>
</comment>
<keyword evidence="3 12" id="KW-0479">Metal-binding</keyword>
<dbReference type="EMBL" id="CP065217">
    <property type="protein sequence ID" value="QPL55016.1"/>
    <property type="molecule type" value="Genomic_DNA"/>
</dbReference>
<organism evidence="15 16">
    <name type="scientific">Vibrio navarrensis</name>
    <dbReference type="NCBI Taxonomy" id="29495"/>
    <lineage>
        <taxon>Bacteria</taxon>
        <taxon>Pseudomonadati</taxon>
        <taxon>Pseudomonadota</taxon>
        <taxon>Gammaproteobacteria</taxon>
        <taxon>Vibrionales</taxon>
        <taxon>Vibrionaceae</taxon>
        <taxon>Vibrio</taxon>
    </lineage>
</organism>
<dbReference type="Proteomes" id="UP000594435">
    <property type="component" value="Chromosome 1"/>
</dbReference>
<dbReference type="PROSITE" id="PS50873">
    <property type="entry name" value="PEROXIDASE_4"/>
    <property type="match status" value="1"/>
</dbReference>
<comment type="similarity">
    <text evidence="9 12 13">Belongs to the peroxidase family. Peroxidase/catalase subfamily.</text>
</comment>
<feature type="site" description="Transition state stabilizer" evidence="12">
    <location>
        <position position="95"/>
    </location>
</feature>
<dbReference type="AlphaFoldDB" id="A0AAJ4IE38"/>
<dbReference type="PRINTS" id="PR00458">
    <property type="entry name" value="PEROXIDASE"/>
</dbReference>
<dbReference type="EC" id="1.11.1.21" evidence="10 12"/>
<reference evidence="15 16" key="1">
    <citation type="submission" date="2020-11" db="EMBL/GenBank/DDBJ databases">
        <title>Complete and Circularized Genome Assembly of a human isolate of Vibrio navarrensis biotype pommerensis with MiSeq and MinION Sequence Data.</title>
        <authorList>
            <person name="Schwartz K."/>
            <person name="Borowiak M."/>
            <person name="Deneke C."/>
            <person name="Balau V."/>
            <person name="Metelmann C."/>
            <person name="Strauch E."/>
        </authorList>
    </citation>
    <scope>NUCLEOTIDE SEQUENCE [LARGE SCALE GENOMIC DNA]</scope>
    <source>
        <strain evidence="15 16">20-VB00237</strain>
    </source>
</reference>
<evidence type="ECO:0000313" key="16">
    <source>
        <dbReference type="Proteomes" id="UP000594435"/>
    </source>
</evidence>
<comment type="subunit">
    <text evidence="12">Homodimer or homotetramer.</text>
</comment>
<dbReference type="GO" id="GO:0042744">
    <property type="term" value="P:hydrogen peroxide catabolic process"/>
    <property type="evidence" value="ECO:0007669"/>
    <property type="project" value="UniProtKB-KW"/>
</dbReference>
<dbReference type="Pfam" id="PF00141">
    <property type="entry name" value="peroxidase"/>
    <property type="match status" value="2"/>
</dbReference>
<evidence type="ECO:0000256" key="1">
    <source>
        <dbReference type="ARBA" id="ARBA00022559"/>
    </source>
</evidence>
<dbReference type="PROSITE" id="PS00436">
    <property type="entry name" value="PEROXIDASE_2"/>
    <property type="match status" value="1"/>
</dbReference>
<dbReference type="InterPro" id="IPR002016">
    <property type="entry name" value="Haem_peroxidase"/>
</dbReference>
<accession>A0AAJ4IE38</accession>
<comment type="catalytic activity">
    <reaction evidence="8 12 13">
        <text>H2O2 + AH2 = A + 2 H2O</text>
        <dbReference type="Rhea" id="RHEA:30275"/>
        <dbReference type="ChEBI" id="CHEBI:13193"/>
        <dbReference type="ChEBI" id="CHEBI:15377"/>
        <dbReference type="ChEBI" id="CHEBI:16240"/>
        <dbReference type="ChEBI" id="CHEBI:17499"/>
        <dbReference type="EC" id="1.11.1.21"/>
    </reaction>
</comment>
<protein>
    <recommendedName>
        <fullName evidence="11 12">Catalase-peroxidase</fullName>
        <shortName evidence="12">CP</shortName>
        <ecNumber evidence="10 12">1.11.1.21</ecNumber>
    </recommendedName>
    <alternativeName>
        <fullName evidence="12">Peroxidase/catalase</fullName>
    </alternativeName>
</protein>
<evidence type="ECO:0000256" key="9">
    <source>
        <dbReference type="ARBA" id="ARBA00060838"/>
    </source>
</evidence>
<dbReference type="InterPro" id="IPR000763">
    <property type="entry name" value="Catalase_peroxidase"/>
</dbReference>
<feature type="domain" description="Plant heme peroxidase family profile" evidence="14">
    <location>
        <begin position="132"/>
        <end position="426"/>
    </location>
</feature>
<feature type="binding site" description="axial binding residue" evidence="12">
    <location>
        <position position="267"/>
    </location>
    <ligand>
        <name>heme b</name>
        <dbReference type="ChEBI" id="CHEBI:60344"/>
    </ligand>
    <ligandPart>
        <name>Fe</name>
        <dbReference type="ChEBI" id="CHEBI:18248"/>
    </ligandPart>
</feature>
<evidence type="ECO:0000256" key="11">
    <source>
        <dbReference type="ARBA" id="ARBA00074141"/>
    </source>
</evidence>
<dbReference type="GO" id="GO:0046872">
    <property type="term" value="F:metal ion binding"/>
    <property type="evidence" value="ECO:0007669"/>
    <property type="project" value="UniProtKB-KW"/>
</dbReference>
<keyword evidence="1 12" id="KW-0575">Peroxidase</keyword>
<dbReference type="FunFam" id="1.10.420.10:FF:000004">
    <property type="entry name" value="Catalase-peroxidase"/>
    <property type="match status" value="1"/>
</dbReference>